<dbReference type="InterPro" id="IPR008927">
    <property type="entry name" value="6-PGluconate_DH-like_C_sf"/>
</dbReference>
<dbReference type="KEGG" id="tav:G4V39_07635"/>
<gene>
    <name evidence="1" type="ORF">G4V39_07635</name>
</gene>
<keyword evidence="2" id="KW-1185">Reference proteome</keyword>
<dbReference type="PROSITE" id="PS51176">
    <property type="entry name" value="PDH_ADH"/>
    <property type="match status" value="1"/>
</dbReference>
<evidence type="ECO:0000313" key="1">
    <source>
        <dbReference type="EMBL" id="QIJ72145.1"/>
    </source>
</evidence>
<dbReference type="SUPFAM" id="SSF48179">
    <property type="entry name" value="6-phosphogluconate dehydrogenase C-terminal domain-like"/>
    <property type="match status" value="1"/>
</dbReference>
<accession>A0A6G7PWS4</accession>
<dbReference type="AlphaFoldDB" id="A0A6G7PWS4"/>
<protein>
    <submittedName>
        <fullName evidence="1">Prephenate dehydrogenase/arogenate dehydrogenase family protein</fullName>
    </submittedName>
</protein>
<dbReference type="InterPro" id="IPR036291">
    <property type="entry name" value="NAD(P)-bd_dom_sf"/>
</dbReference>
<dbReference type="SUPFAM" id="SSF51735">
    <property type="entry name" value="NAD(P)-binding Rossmann-fold domains"/>
    <property type="match status" value="1"/>
</dbReference>
<dbReference type="GO" id="GO:0070403">
    <property type="term" value="F:NAD+ binding"/>
    <property type="evidence" value="ECO:0007669"/>
    <property type="project" value="InterPro"/>
</dbReference>
<dbReference type="Gene3D" id="1.10.3660.10">
    <property type="entry name" value="6-phosphogluconate dehydrogenase C-terminal like domain"/>
    <property type="match status" value="1"/>
</dbReference>
<dbReference type="Pfam" id="PF02153">
    <property type="entry name" value="PDH_N"/>
    <property type="match status" value="1"/>
</dbReference>
<reference evidence="1 2" key="1">
    <citation type="submission" date="2020-02" db="EMBL/GenBank/DDBJ databases">
        <title>Genome analysis of Thermosulfuriphilus ammonigenes ST65T, an anaerobic thermophilic chemolithoautotrophic bacterium isolated from a deep-sea hydrothermal vent.</title>
        <authorList>
            <person name="Slobodkina G."/>
            <person name="Allioux M."/>
            <person name="Merkel A."/>
            <person name="Alain K."/>
            <person name="Jebbar M."/>
            <person name="Slobodkin A."/>
        </authorList>
    </citation>
    <scope>NUCLEOTIDE SEQUENCE [LARGE SCALE GENOMIC DNA]</scope>
    <source>
        <strain evidence="1 2">ST65</strain>
    </source>
</reference>
<dbReference type="InterPro" id="IPR050812">
    <property type="entry name" value="Preph/Arog_dehydrog"/>
</dbReference>
<dbReference type="GO" id="GO:0008977">
    <property type="term" value="F:prephenate dehydrogenase (NAD+) activity"/>
    <property type="evidence" value="ECO:0007669"/>
    <property type="project" value="InterPro"/>
</dbReference>
<evidence type="ECO:0000313" key="2">
    <source>
        <dbReference type="Proteomes" id="UP000502179"/>
    </source>
</evidence>
<dbReference type="InterPro" id="IPR003099">
    <property type="entry name" value="Prephen_DH"/>
</dbReference>
<dbReference type="EMBL" id="CP048877">
    <property type="protein sequence ID" value="QIJ72145.1"/>
    <property type="molecule type" value="Genomic_DNA"/>
</dbReference>
<dbReference type="InterPro" id="IPR046826">
    <property type="entry name" value="PDH_N"/>
</dbReference>
<sequence>MRPERIGIVGGRGRMGRWFANLFKRAGYQVEISDLGTPLSNQDLARQCPVVFLAVPMERFEEVVIQVGPLMPPEAGLIDLCSLKARQVAVMLRETTCQVVGAHPLFGPGENSIVGQRVALCPARGNGWFNWFKDFLDTQGAETVVISPEEHDQLMAVIQVLNHFILLALGEVINRQGLDPQRLVNLATPSFIRQLNILSRLADQDPHLYAAIQFDNPAGDQIREAFARAVSKLKEIAQERREEEFVQLFTEVQTLGQKIRKAK</sequence>
<organism evidence="1 2">
    <name type="scientific">Thermosulfuriphilus ammonigenes</name>
    <dbReference type="NCBI Taxonomy" id="1936021"/>
    <lineage>
        <taxon>Bacteria</taxon>
        <taxon>Pseudomonadati</taxon>
        <taxon>Thermodesulfobacteriota</taxon>
        <taxon>Thermodesulfobacteria</taxon>
        <taxon>Thermodesulfobacteriales</taxon>
        <taxon>Thermodesulfobacteriaceae</taxon>
        <taxon>Thermosulfuriphilus</taxon>
    </lineage>
</organism>
<proteinExistence type="predicted"/>
<dbReference type="Gene3D" id="3.40.50.720">
    <property type="entry name" value="NAD(P)-binding Rossmann-like Domain"/>
    <property type="match status" value="1"/>
</dbReference>
<dbReference type="RefSeq" id="WP_166032363.1">
    <property type="nucleotide sequence ID" value="NZ_CP048877.1"/>
</dbReference>
<dbReference type="GO" id="GO:0004665">
    <property type="term" value="F:prephenate dehydrogenase (NADP+) activity"/>
    <property type="evidence" value="ECO:0007669"/>
    <property type="project" value="InterPro"/>
</dbReference>
<dbReference type="Pfam" id="PF20463">
    <property type="entry name" value="PDH_C"/>
    <property type="match status" value="1"/>
</dbReference>
<dbReference type="GO" id="GO:0006571">
    <property type="term" value="P:tyrosine biosynthetic process"/>
    <property type="evidence" value="ECO:0007669"/>
    <property type="project" value="InterPro"/>
</dbReference>
<name>A0A6G7PWS4_9BACT</name>
<dbReference type="InterPro" id="IPR046825">
    <property type="entry name" value="PDH_C"/>
</dbReference>
<dbReference type="Proteomes" id="UP000502179">
    <property type="component" value="Chromosome"/>
</dbReference>
<dbReference type="PANTHER" id="PTHR21363:SF0">
    <property type="entry name" value="PREPHENATE DEHYDROGENASE [NADP(+)]"/>
    <property type="match status" value="1"/>
</dbReference>
<dbReference type="PANTHER" id="PTHR21363">
    <property type="entry name" value="PREPHENATE DEHYDROGENASE"/>
    <property type="match status" value="1"/>
</dbReference>